<dbReference type="AlphaFoldDB" id="A0A2G9YAJ0"/>
<feature type="domain" description="ABC transmembrane type-1" evidence="8">
    <location>
        <begin position="78"/>
        <end position="162"/>
    </location>
</feature>
<keyword evidence="2" id="KW-0813">Transport</keyword>
<evidence type="ECO:0000313" key="9">
    <source>
        <dbReference type="EMBL" id="PIP16235.1"/>
    </source>
</evidence>
<dbReference type="InterPro" id="IPR035906">
    <property type="entry name" value="MetI-like_sf"/>
</dbReference>
<feature type="transmembrane region" description="Helical" evidence="7">
    <location>
        <begin position="82"/>
        <end position="105"/>
    </location>
</feature>
<evidence type="ECO:0000256" key="4">
    <source>
        <dbReference type="ARBA" id="ARBA00022692"/>
    </source>
</evidence>
<dbReference type="InterPro" id="IPR000515">
    <property type="entry name" value="MetI-like"/>
</dbReference>
<proteinExistence type="predicted"/>
<dbReference type="InterPro" id="IPR045621">
    <property type="entry name" value="BPD_transp_1_N"/>
</dbReference>
<comment type="caution">
    <text evidence="9">The sequence shown here is derived from an EMBL/GenBank/DDBJ whole genome shotgun (WGS) entry which is preliminary data.</text>
</comment>
<evidence type="ECO:0000259" key="8">
    <source>
        <dbReference type="PROSITE" id="PS50928"/>
    </source>
</evidence>
<dbReference type="PROSITE" id="PS50928">
    <property type="entry name" value="ABC_TM1"/>
    <property type="match status" value="1"/>
</dbReference>
<evidence type="ECO:0000256" key="5">
    <source>
        <dbReference type="ARBA" id="ARBA00022989"/>
    </source>
</evidence>
<dbReference type="PANTHER" id="PTHR43163">
    <property type="entry name" value="DIPEPTIDE TRANSPORT SYSTEM PERMEASE PROTEIN DPPB-RELATED"/>
    <property type="match status" value="1"/>
</dbReference>
<dbReference type="Gene3D" id="1.10.3720.10">
    <property type="entry name" value="MetI-like"/>
    <property type="match status" value="1"/>
</dbReference>
<dbReference type="Proteomes" id="UP000230392">
    <property type="component" value="Unassembled WGS sequence"/>
</dbReference>
<evidence type="ECO:0000256" key="3">
    <source>
        <dbReference type="ARBA" id="ARBA00022475"/>
    </source>
</evidence>
<evidence type="ECO:0000256" key="6">
    <source>
        <dbReference type="ARBA" id="ARBA00023136"/>
    </source>
</evidence>
<keyword evidence="3" id="KW-1003">Cell membrane</keyword>
<dbReference type="Pfam" id="PF19300">
    <property type="entry name" value="BPD_transp_1_N"/>
    <property type="match status" value="1"/>
</dbReference>
<keyword evidence="6 7" id="KW-0472">Membrane</keyword>
<dbReference type="GO" id="GO:0005886">
    <property type="term" value="C:plasma membrane"/>
    <property type="evidence" value="ECO:0007669"/>
    <property type="project" value="UniProtKB-SubCell"/>
</dbReference>
<feature type="transmembrane region" description="Helical" evidence="7">
    <location>
        <begin position="117"/>
        <end position="139"/>
    </location>
</feature>
<accession>A0A2G9YAJ0</accession>
<dbReference type="PANTHER" id="PTHR43163:SF6">
    <property type="entry name" value="DIPEPTIDE TRANSPORT SYSTEM PERMEASE PROTEIN DPPB-RELATED"/>
    <property type="match status" value="1"/>
</dbReference>
<comment type="subcellular location">
    <subcellularLocation>
        <location evidence="1">Cell membrane</location>
        <topology evidence="1">Multi-pass membrane protein</topology>
    </subcellularLocation>
</comment>
<evidence type="ECO:0000256" key="1">
    <source>
        <dbReference type="ARBA" id="ARBA00004651"/>
    </source>
</evidence>
<feature type="non-terminal residue" evidence="9">
    <location>
        <position position="162"/>
    </location>
</feature>
<name>A0A2G9YAJ0_9BACT</name>
<evidence type="ECO:0000256" key="7">
    <source>
        <dbReference type="SAM" id="Phobius"/>
    </source>
</evidence>
<dbReference type="SUPFAM" id="SSF161098">
    <property type="entry name" value="MetI-like"/>
    <property type="match status" value="1"/>
</dbReference>
<dbReference type="EMBL" id="PCRF01000169">
    <property type="protein sequence ID" value="PIP16235.1"/>
    <property type="molecule type" value="Genomic_DNA"/>
</dbReference>
<evidence type="ECO:0000256" key="2">
    <source>
        <dbReference type="ARBA" id="ARBA00022448"/>
    </source>
</evidence>
<protein>
    <submittedName>
        <fullName evidence="9">ABC transporter substrate-binding protein</fullName>
    </submittedName>
</protein>
<reference evidence="9 10" key="1">
    <citation type="submission" date="2017-09" db="EMBL/GenBank/DDBJ databases">
        <title>Depth-based differentiation of microbial function through sediment-hosted aquifers and enrichment of novel symbionts in the deep terrestrial subsurface.</title>
        <authorList>
            <person name="Probst A.J."/>
            <person name="Ladd B."/>
            <person name="Jarett J.K."/>
            <person name="Geller-Mcgrath D.E."/>
            <person name="Sieber C.M."/>
            <person name="Emerson J.B."/>
            <person name="Anantharaman K."/>
            <person name="Thomas B.C."/>
            <person name="Malmstrom R."/>
            <person name="Stieglmeier M."/>
            <person name="Klingl A."/>
            <person name="Woyke T."/>
            <person name="Ryan C.M."/>
            <person name="Banfield J.F."/>
        </authorList>
    </citation>
    <scope>NUCLEOTIDE SEQUENCE [LARGE SCALE GENOMIC DNA]</scope>
    <source>
        <strain evidence="9">CG23_combo_of_CG06-09_8_20_14_all_48_7</strain>
    </source>
</reference>
<keyword evidence="4 7" id="KW-0812">Transmembrane</keyword>
<keyword evidence="5 7" id="KW-1133">Transmembrane helix</keyword>
<evidence type="ECO:0000313" key="10">
    <source>
        <dbReference type="Proteomes" id="UP000230392"/>
    </source>
</evidence>
<sequence length="162" mass="18211">MTFISFLILHLAPGDYFTKMSLDPQISPQTLQMMRKEFGLDQNLVIQYFKWLKNLFTLNLGVSFVYHIPVIDLLRQRLANTLLLSFTTLVLTYLFSVPLGVLAAVRANRLPDKIISAAAFASISFPSFFLALLFLVFAARTGLFPLGGTESLFAENFPLGLR</sequence>
<organism evidence="9 10">
    <name type="scientific">bacterium (Candidatus Ratteibacteria) CG23_combo_of_CG06-09_8_20_14_all_48_7</name>
    <dbReference type="NCBI Taxonomy" id="2014292"/>
    <lineage>
        <taxon>Bacteria</taxon>
        <taxon>Candidatus Ratteibacteria</taxon>
    </lineage>
</organism>
<gene>
    <name evidence="9" type="ORF">COX46_03515</name>
</gene>
<dbReference type="GO" id="GO:0055085">
    <property type="term" value="P:transmembrane transport"/>
    <property type="evidence" value="ECO:0007669"/>
    <property type="project" value="InterPro"/>
</dbReference>